<accession>A0A2H3JZF1</accession>
<evidence type="ECO:0000256" key="1">
    <source>
        <dbReference type="SAM" id="MobiDB-lite"/>
    </source>
</evidence>
<feature type="compositionally biased region" description="Basic and acidic residues" evidence="1">
    <location>
        <begin position="21"/>
        <end position="32"/>
    </location>
</feature>
<evidence type="ECO:0000313" key="2">
    <source>
        <dbReference type="EMBL" id="PCH44279.1"/>
    </source>
</evidence>
<feature type="non-terminal residue" evidence="2">
    <location>
        <position position="176"/>
    </location>
</feature>
<sequence>MDDMSLKDTASEHSTLVGVDQKLRTSETRDTDSGITLIAPSARKRTQSYQAPLSRRLSSLASRIRRIGRGLTLGTDKGPSAQTNNRDPPQHTAITDALAPLLEAYDAGGDDSFLESIIRPALSEAPLSDAYHALTQIILRRGYVMDGETGHIPEHYLNNKRSGPVFALYAGNMALD</sequence>
<protein>
    <submittedName>
        <fullName evidence="2">Uncharacterized protein</fullName>
    </submittedName>
</protein>
<evidence type="ECO:0000313" key="3">
    <source>
        <dbReference type="Proteomes" id="UP000218811"/>
    </source>
</evidence>
<gene>
    <name evidence="2" type="ORF">WOLCODRAFT_144896</name>
</gene>
<reference evidence="2 3" key="1">
    <citation type="journal article" date="2012" name="Science">
        <title>The Paleozoic origin of enzymatic lignin decomposition reconstructed from 31 fungal genomes.</title>
        <authorList>
            <person name="Floudas D."/>
            <person name="Binder M."/>
            <person name="Riley R."/>
            <person name="Barry K."/>
            <person name="Blanchette R.A."/>
            <person name="Henrissat B."/>
            <person name="Martinez A.T."/>
            <person name="Otillar R."/>
            <person name="Spatafora J.W."/>
            <person name="Yadav J.S."/>
            <person name="Aerts A."/>
            <person name="Benoit I."/>
            <person name="Boyd A."/>
            <person name="Carlson A."/>
            <person name="Copeland A."/>
            <person name="Coutinho P.M."/>
            <person name="de Vries R.P."/>
            <person name="Ferreira P."/>
            <person name="Findley K."/>
            <person name="Foster B."/>
            <person name="Gaskell J."/>
            <person name="Glotzer D."/>
            <person name="Gorecki P."/>
            <person name="Heitman J."/>
            <person name="Hesse C."/>
            <person name="Hori C."/>
            <person name="Igarashi K."/>
            <person name="Jurgens J.A."/>
            <person name="Kallen N."/>
            <person name="Kersten P."/>
            <person name="Kohler A."/>
            <person name="Kuees U."/>
            <person name="Kumar T.K.A."/>
            <person name="Kuo A."/>
            <person name="LaButti K."/>
            <person name="Larrondo L.F."/>
            <person name="Lindquist E."/>
            <person name="Ling A."/>
            <person name="Lombard V."/>
            <person name="Lucas S."/>
            <person name="Lundell T."/>
            <person name="Martin R."/>
            <person name="McLaughlin D.J."/>
            <person name="Morgenstern I."/>
            <person name="Morin E."/>
            <person name="Murat C."/>
            <person name="Nagy L.G."/>
            <person name="Nolan M."/>
            <person name="Ohm R.A."/>
            <person name="Patyshakuliyeva A."/>
            <person name="Rokas A."/>
            <person name="Ruiz-Duenas F.J."/>
            <person name="Sabat G."/>
            <person name="Salamov A."/>
            <person name="Samejima M."/>
            <person name="Schmutz J."/>
            <person name="Slot J.C."/>
            <person name="St John F."/>
            <person name="Stenlid J."/>
            <person name="Sun H."/>
            <person name="Sun S."/>
            <person name="Syed K."/>
            <person name="Tsang A."/>
            <person name="Wiebenga A."/>
            <person name="Young D."/>
            <person name="Pisabarro A."/>
            <person name="Eastwood D.C."/>
            <person name="Martin F."/>
            <person name="Cullen D."/>
            <person name="Grigoriev I.V."/>
            <person name="Hibbett D.S."/>
        </authorList>
    </citation>
    <scope>NUCLEOTIDE SEQUENCE [LARGE SCALE GENOMIC DNA]</scope>
    <source>
        <strain evidence="2 3">MD-104</strain>
    </source>
</reference>
<feature type="compositionally biased region" description="Basic and acidic residues" evidence="1">
    <location>
        <begin position="1"/>
        <end position="11"/>
    </location>
</feature>
<feature type="region of interest" description="Disordered" evidence="1">
    <location>
        <begin position="1"/>
        <end position="32"/>
    </location>
</feature>
<feature type="region of interest" description="Disordered" evidence="1">
    <location>
        <begin position="69"/>
        <end position="91"/>
    </location>
</feature>
<keyword evidence="3" id="KW-1185">Reference proteome</keyword>
<name>A0A2H3JZF1_WOLCO</name>
<dbReference type="Proteomes" id="UP000218811">
    <property type="component" value="Unassembled WGS sequence"/>
</dbReference>
<proteinExistence type="predicted"/>
<dbReference type="EMBL" id="KB468157">
    <property type="protein sequence ID" value="PCH44279.1"/>
    <property type="molecule type" value="Genomic_DNA"/>
</dbReference>
<dbReference type="AlphaFoldDB" id="A0A2H3JZF1"/>
<organism evidence="2 3">
    <name type="scientific">Wolfiporia cocos (strain MD-104)</name>
    <name type="common">Brown rot fungus</name>
    <dbReference type="NCBI Taxonomy" id="742152"/>
    <lineage>
        <taxon>Eukaryota</taxon>
        <taxon>Fungi</taxon>
        <taxon>Dikarya</taxon>
        <taxon>Basidiomycota</taxon>
        <taxon>Agaricomycotina</taxon>
        <taxon>Agaricomycetes</taxon>
        <taxon>Polyporales</taxon>
        <taxon>Phaeolaceae</taxon>
        <taxon>Wolfiporia</taxon>
    </lineage>
</organism>